<dbReference type="InterPro" id="IPR011990">
    <property type="entry name" value="TPR-like_helical_dom_sf"/>
</dbReference>
<dbReference type="STRING" id="693979.Bache_0251"/>
<dbReference type="HOGENOM" id="CLU_397758_0_0_10"/>
<dbReference type="InterPro" id="IPR036890">
    <property type="entry name" value="HATPase_C_sf"/>
</dbReference>
<feature type="chain" id="PRO_5003211087" evidence="3">
    <location>
        <begin position="27"/>
        <end position="675"/>
    </location>
</feature>
<dbReference type="Proteomes" id="UP000008630">
    <property type="component" value="Chromosome"/>
</dbReference>
<reference evidence="5 6" key="2">
    <citation type="journal article" date="2011" name="Stand. Genomic Sci.">
        <title>Complete genome sequence of Bacteroides helcogenes type strain (P 36-108).</title>
        <authorList>
            <person name="Pati A."/>
            <person name="Gronow S."/>
            <person name="Zeytun A."/>
            <person name="Lapidus A."/>
            <person name="Nolan M."/>
            <person name="Hammon N."/>
            <person name="Deshpande S."/>
            <person name="Cheng J.F."/>
            <person name="Tapia R."/>
            <person name="Han C."/>
            <person name="Goodwin L."/>
            <person name="Pitluck S."/>
            <person name="Liolios K."/>
            <person name="Pagani I."/>
            <person name="Ivanova N."/>
            <person name="Mavromatis K."/>
            <person name="Chen A."/>
            <person name="Palaniappan K."/>
            <person name="Land M."/>
            <person name="Hauser L."/>
            <person name="Chang Y.J."/>
            <person name="Jeffries C.D."/>
            <person name="Detter J.C."/>
            <person name="Brambilla E."/>
            <person name="Rohde M."/>
            <person name="Goker M."/>
            <person name="Woyke T."/>
            <person name="Bristow J."/>
            <person name="Eisen J.A."/>
            <person name="Markowitz V."/>
            <person name="Hugenholtz P."/>
            <person name="Kyrpides N.C."/>
            <person name="Klenk H.P."/>
            <person name="Lucas S."/>
        </authorList>
    </citation>
    <scope>NUCLEOTIDE SEQUENCE [LARGE SCALE GENOMIC DNA]</scope>
    <source>
        <strain evidence="6">ATCC 35417 / DSM 20613 / JCM 6297 / CCUG 15421 / P 36-108</strain>
    </source>
</reference>
<keyword evidence="5" id="KW-0418">Kinase</keyword>
<name>E6STS8_BACT6</name>
<dbReference type="PANTHER" id="PTHR34220">
    <property type="entry name" value="SENSOR HISTIDINE KINASE YPDA"/>
    <property type="match status" value="1"/>
</dbReference>
<evidence type="ECO:0000256" key="3">
    <source>
        <dbReference type="SAM" id="SignalP"/>
    </source>
</evidence>
<keyword evidence="1" id="KW-0802">TPR repeat</keyword>
<dbReference type="Gene3D" id="3.30.565.10">
    <property type="entry name" value="Histidine kinase-like ATPase, C-terminal domain"/>
    <property type="match status" value="1"/>
</dbReference>
<evidence type="ECO:0000259" key="4">
    <source>
        <dbReference type="Pfam" id="PF06580"/>
    </source>
</evidence>
<dbReference type="PATRIC" id="fig|693979.3.peg.271"/>
<dbReference type="EMBL" id="CP002352">
    <property type="protein sequence ID" value="ADV42281.1"/>
    <property type="molecule type" value="Genomic_DNA"/>
</dbReference>
<feature type="domain" description="Signal transduction histidine kinase internal region" evidence="4">
    <location>
        <begin position="477"/>
        <end position="547"/>
    </location>
</feature>
<dbReference type="PROSITE" id="PS50005">
    <property type="entry name" value="TPR"/>
    <property type="match status" value="1"/>
</dbReference>
<dbReference type="GO" id="GO:0000155">
    <property type="term" value="F:phosphorelay sensor kinase activity"/>
    <property type="evidence" value="ECO:0007669"/>
    <property type="project" value="InterPro"/>
</dbReference>
<dbReference type="eggNOG" id="COG3275">
    <property type="taxonomic scope" value="Bacteria"/>
</dbReference>
<reference key="1">
    <citation type="submission" date="2010-11" db="EMBL/GenBank/DDBJ databases">
        <title>The complete genome of Bacteroides helcogenes P 36-108.</title>
        <authorList>
            <consortium name="US DOE Joint Genome Institute (JGI-PGF)"/>
            <person name="Lucas S."/>
            <person name="Copeland A."/>
            <person name="Lapidus A."/>
            <person name="Bruce D."/>
            <person name="Goodwin L."/>
            <person name="Pitluck S."/>
            <person name="Kyrpides N."/>
            <person name="Mavromatis K."/>
            <person name="Ivanova N."/>
            <person name="Zeytun A."/>
            <person name="Brettin T."/>
            <person name="Detter J.C."/>
            <person name="Tapia R."/>
            <person name="Han C."/>
            <person name="Land M."/>
            <person name="Hauser L."/>
            <person name="Markowitz V."/>
            <person name="Cheng J.-F."/>
            <person name="Hugenholtz P."/>
            <person name="Woyke T."/>
            <person name="Wu D."/>
            <person name="Gronow S."/>
            <person name="Wellnitz S."/>
            <person name="Brambilla E."/>
            <person name="Klenk H.-P."/>
            <person name="Eisen J.A."/>
        </authorList>
    </citation>
    <scope>NUCLEOTIDE SEQUENCE</scope>
    <source>
        <strain>P 36-108</strain>
    </source>
</reference>
<dbReference type="GO" id="GO:0016020">
    <property type="term" value="C:membrane"/>
    <property type="evidence" value="ECO:0007669"/>
    <property type="project" value="InterPro"/>
</dbReference>
<evidence type="ECO:0000256" key="1">
    <source>
        <dbReference type="PROSITE-ProRule" id="PRU00339"/>
    </source>
</evidence>
<dbReference type="PANTHER" id="PTHR34220:SF7">
    <property type="entry name" value="SENSOR HISTIDINE KINASE YPDA"/>
    <property type="match status" value="1"/>
</dbReference>
<dbReference type="PROSITE" id="PS51257">
    <property type="entry name" value="PROKAR_LIPOPROTEIN"/>
    <property type="match status" value="1"/>
</dbReference>
<dbReference type="RefSeq" id="WP_013545898.1">
    <property type="nucleotide sequence ID" value="NC_014933.1"/>
</dbReference>
<dbReference type="eggNOG" id="COG0457">
    <property type="taxonomic scope" value="Bacteria"/>
</dbReference>
<dbReference type="SUPFAM" id="SSF55874">
    <property type="entry name" value="ATPase domain of HSP90 chaperone/DNA topoisomerase II/histidine kinase"/>
    <property type="match status" value="1"/>
</dbReference>
<dbReference type="Gene3D" id="1.25.40.10">
    <property type="entry name" value="Tetratricopeptide repeat domain"/>
    <property type="match status" value="1"/>
</dbReference>
<evidence type="ECO:0000313" key="6">
    <source>
        <dbReference type="Proteomes" id="UP000008630"/>
    </source>
</evidence>
<dbReference type="InterPro" id="IPR050640">
    <property type="entry name" value="Bact_2-comp_sensor_kinase"/>
</dbReference>
<evidence type="ECO:0000313" key="5">
    <source>
        <dbReference type="EMBL" id="ADV42281.1"/>
    </source>
</evidence>
<feature type="signal peptide" evidence="3">
    <location>
        <begin position="1"/>
        <end position="26"/>
    </location>
</feature>
<keyword evidence="2" id="KW-0472">Membrane</keyword>
<dbReference type="OrthoDB" id="9809908at2"/>
<keyword evidence="2" id="KW-0812">Transmembrane</keyword>
<dbReference type="Pfam" id="PF06580">
    <property type="entry name" value="His_kinase"/>
    <property type="match status" value="1"/>
</dbReference>
<evidence type="ECO:0000256" key="2">
    <source>
        <dbReference type="SAM" id="Phobius"/>
    </source>
</evidence>
<keyword evidence="5" id="KW-0808">Transferase</keyword>
<feature type="repeat" description="TPR" evidence="1">
    <location>
        <begin position="198"/>
        <end position="231"/>
    </location>
</feature>
<keyword evidence="6" id="KW-1185">Reference proteome</keyword>
<sequence length="675" mass="77715">MTKKTLISYAGAACLLSILLSGCGNNENNFLNSESVRFSQMAEDSILQAKPGIAQKLIEKAQKEAKDSAEYYFAEAVRSSLMLNCVGLDSAMHYIDEVEDYCSRLSHLSTLHHTMLTLTGHNRGLILQYKQQPDAAIANYQKVVEHSMQGLYKKWIPSIYCKIGDLYGMKNDFPLQAYFYRRGLFVADSLAIPETNKYNCYSALGFSYLSIRDFDQAGEYLAKAYRMKDSLSVQEQFLAFNNYINYYYYQRKYDQAWEYMTKVYQMIEPCKDKMPYEDALVKTNYADLAIQSGKNLNCADGFLKEAMARFEKLGMITPRHYLESMQLWLALKTNDLPKARNLVGRFEKEAPDTGIEINYRKFRNSALIEYYKTTHNAEKALSILESNIGIEDSLRSDRQKKYVADLSMRYQNDITHLRQSITIGRQENKIMLLRLGIASGAIILIGLVVYFIGYLQRMKKERKYQFEQHLYEISKLKMQNIREKISPHFIFNVLNREINSHPESDTEYNRLMQLTKLLRKGLTLSGRPAISLTDELDFVTTYVSLLQDTGSHFSFRFHKDSEVDTESVQVPSMIIQTPVENAIKHGFAGMEQGGVIDLSIKKMDAGTQITVRNNGLKYTPFRPAGNNSTGTGLKVIYQTLMLMNARNKEHITFDIRENEGTEVIIYIPYIYTFNW</sequence>
<dbReference type="KEGG" id="bhl:Bache_0251"/>
<dbReference type="InterPro" id="IPR019734">
    <property type="entry name" value="TPR_rpt"/>
</dbReference>
<dbReference type="SUPFAM" id="SSF48452">
    <property type="entry name" value="TPR-like"/>
    <property type="match status" value="2"/>
</dbReference>
<proteinExistence type="predicted"/>
<dbReference type="InterPro" id="IPR010559">
    <property type="entry name" value="Sig_transdc_His_kin_internal"/>
</dbReference>
<protein>
    <submittedName>
        <fullName evidence="5">Signal transduction histidine kinase, LytS</fullName>
    </submittedName>
</protein>
<keyword evidence="3" id="KW-0732">Signal</keyword>
<gene>
    <name evidence="5" type="ordered locus">Bache_0251</name>
</gene>
<dbReference type="AlphaFoldDB" id="E6STS8"/>
<accession>E6STS8</accession>
<feature type="transmembrane region" description="Helical" evidence="2">
    <location>
        <begin position="431"/>
        <end position="455"/>
    </location>
</feature>
<keyword evidence="2" id="KW-1133">Transmembrane helix</keyword>
<organism evidence="5 6">
    <name type="scientific">Bacteroides helcogenes (strain ATCC 35417 / DSM 20613 / JCM 6297 / CCUG 15421 / P 36-108)</name>
    <dbReference type="NCBI Taxonomy" id="693979"/>
    <lineage>
        <taxon>Bacteria</taxon>
        <taxon>Pseudomonadati</taxon>
        <taxon>Bacteroidota</taxon>
        <taxon>Bacteroidia</taxon>
        <taxon>Bacteroidales</taxon>
        <taxon>Bacteroidaceae</taxon>
        <taxon>Bacteroides</taxon>
    </lineage>
</organism>